<dbReference type="EMBL" id="MU853360">
    <property type="protein sequence ID" value="KAK4108787.1"/>
    <property type="molecule type" value="Genomic_DNA"/>
</dbReference>
<reference evidence="7" key="2">
    <citation type="submission" date="2023-05" db="EMBL/GenBank/DDBJ databases">
        <authorList>
            <consortium name="Lawrence Berkeley National Laboratory"/>
            <person name="Steindorff A."/>
            <person name="Hensen N."/>
            <person name="Bonometti L."/>
            <person name="Westerberg I."/>
            <person name="Brannstrom I.O."/>
            <person name="Guillou S."/>
            <person name="Cros-Aarteil S."/>
            <person name="Calhoun S."/>
            <person name="Haridas S."/>
            <person name="Kuo A."/>
            <person name="Mondo S."/>
            <person name="Pangilinan J."/>
            <person name="Riley R."/>
            <person name="Labutti K."/>
            <person name="Andreopoulos B."/>
            <person name="Lipzen A."/>
            <person name="Chen C."/>
            <person name="Yanf M."/>
            <person name="Daum C."/>
            <person name="Ng V."/>
            <person name="Clum A."/>
            <person name="Ohm R."/>
            <person name="Martin F."/>
            <person name="Silar P."/>
            <person name="Natvig D."/>
            <person name="Lalanne C."/>
            <person name="Gautier V."/>
            <person name="Ament-Velasquez S.L."/>
            <person name="Kruys A."/>
            <person name="Hutchinson M.I."/>
            <person name="Powell A.J."/>
            <person name="Barry K."/>
            <person name="Miller A.N."/>
            <person name="Grigoriev I.V."/>
            <person name="Debuchy R."/>
            <person name="Gladieux P."/>
            <person name="Thoren M.H."/>
            <person name="Johannesson H."/>
        </authorList>
    </citation>
    <scope>NUCLEOTIDE SEQUENCE</scope>
    <source>
        <strain evidence="7">CBS 508.74</strain>
    </source>
</reference>
<dbReference type="GO" id="GO:0016020">
    <property type="term" value="C:membrane"/>
    <property type="evidence" value="ECO:0007669"/>
    <property type="project" value="UniProtKB-SubCell"/>
</dbReference>
<dbReference type="PANTHER" id="PTHR48182">
    <property type="entry name" value="PROTEIN SERAC1"/>
    <property type="match status" value="1"/>
</dbReference>
<feature type="non-terminal residue" evidence="7">
    <location>
        <position position="82"/>
    </location>
</feature>
<dbReference type="InterPro" id="IPR052374">
    <property type="entry name" value="SERAC1"/>
</dbReference>
<dbReference type="AlphaFoldDB" id="A0AAN6QKY6"/>
<dbReference type="PANTHER" id="PTHR48182:SF2">
    <property type="entry name" value="PROTEIN SERAC1"/>
    <property type="match status" value="1"/>
</dbReference>
<keyword evidence="8" id="KW-1185">Reference proteome</keyword>
<keyword evidence="4" id="KW-0256">Endoplasmic reticulum</keyword>
<gene>
    <name evidence="7" type="ORF">N656DRAFT_678377</name>
</gene>
<reference evidence="7" key="1">
    <citation type="journal article" date="2023" name="Mol. Phylogenet. Evol.">
        <title>Genome-scale phylogeny and comparative genomics of the fungal order Sordariales.</title>
        <authorList>
            <person name="Hensen N."/>
            <person name="Bonometti L."/>
            <person name="Westerberg I."/>
            <person name="Brannstrom I.O."/>
            <person name="Guillou S."/>
            <person name="Cros-Aarteil S."/>
            <person name="Calhoun S."/>
            <person name="Haridas S."/>
            <person name="Kuo A."/>
            <person name="Mondo S."/>
            <person name="Pangilinan J."/>
            <person name="Riley R."/>
            <person name="LaButti K."/>
            <person name="Andreopoulos B."/>
            <person name="Lipzen A."/>
            <person name="Chen C."/>
            <person name="Yan M."/>
            <person name="Daum C."/>
            <person name="Ng V."/>
            <person name="Clum A."/>
            <person name="Steindorff A."/>
            <person name="Ohm R.A."/>
            <person name="Martin F."/>
            <person name="Silar P."/>
            <person name="Natvig D.O."/>
            <person name="Lalanne C."/>
            <person name="Gautier V."/>
            <person name="Ament-Velasquez S.L."/>
            <person name="Kruys A."/>
            <person name="Hutchinson M.I."/>
            <person name="Powell A.J."/>
            <person name="Barry K."/>
            <person name="Miller A.N."/>
            <person name="Grigoriev I.V."/>
            <person name="Debuchy R."/>
            <person name="Gladieux P."/>
            <person name="Hiltunen Thoren M."/>
            <person name="Johannesson H."/>
        </authorList>
    </citation>
    <scope>NUCLEOTIDE SEQUENCE</scope>
    <source>
        <strain evidence="7">CBS 508.74</strain>
    </source>
</reference>
<feature type="non-terminal residue" evidence="7">
    <location>
        <position position="1"/>
    </location>
</feature>
<dbReference type="GO" id="GO:0005739">
    <property type="term" value="C:mitochondrion"/>
    <property type="evidence" value="ECO:0007669"/>
    <property type="project" value="UniProtKB-SubCell"/>
</dbReference>
<dbReference type="RefSeq" id="XP_064666357.1">
    <property type="nucleotide sequence ID" value="XM_064810521.1"/>
</dbReference>
<sequence>VDIIAIHGLGGHPFTTWTANTHESDRKGEKPTRLWLRDFLPKDLPSARIITYEYSSSPFSSHQDLGISEAAEKLLVALESLR</sequence>
<evidence type="ECO:0000256" key="6">
    <source>
        <dbReference type="ARBA" id="ARBA00023136"/>
    </source>
</evidence>
<dbReference type="GeneID" id="89934646"/>
<comment type="caution">
    <text evidence="7">The sequence shown here is derived from an EMBL/GenBank/DDBJ whole genome shotgun (WGS) entry which is preliminary data.</text>
</comment>
<evidence type="ECO:0000256" key="4">
    <source>
        <dbReference type="ARBA" id="ARBA00022824"/>
    </source>
</evidence>
<comment type="subcellular location">
    <subcellularLocation>
        <location evidence="2">Endoplasmic reticulum</location>
    </subcellularLocation>
    <subcellularLocation>
        <location evidence="3">Membrane</location>
    </subcellularLocation>
    <subcellularLocation>
        <location evidence="1">Mitochondrion</location>
    </subcellularLocation>
</comment>
<dbReference type="GO" id="GO:0005783">
    <property type="term" value="C:endoplasmic reticulum"/>
    <property type="evidence" value="ECO:0007669"/>
    <property type="project" value="UniProtKB-SubCell"/>
</dbReference>
<name>A0AAN6QKY6_9PEZI</name>
<keyword evidence="5" id="KW-0496">Mitochondrion</keyword>
<evidence type="ECO:0000313" key="8">
    <source>
        <dbReference type="Proteomes" id="UP001302812"/>
    </source>
</evidence>
<accession>A0AAN6QKY6</accession>
<evidence type="ECO:0000256" key="1">
    <source>
        <dbReference type="ARBA" id="ARBA00004173"/>
    </source>
</evidence>
<proteinExistence type="predicted"/>
<keyword evidence="6" id="KW-0472">Membrane</keyword>
<protein>
    <submittedName>
        <fullName evidence="7">Uncharacterized protein</fullName>
    </submittedName>
</protein>
<evidence type="ECO:0000256" key="3">
    <source>
        <dbReference type="ARBA" id="ARBA00004370"/>
    </source>
</evidence>
<dbReference type="Proteomes" id="UP001302812">
    <property type="component" value="Unassembled WGS sequence"/>
</dbReference>
<evidence type="ECO:0000256" key="5">
    <source>
        <dbReference type="ARBA" id="ARBA00023128"/>
    </source>
</evidence>
<evidence type="ECO:0000256" key="2">
    <source>
        <dbReference type="ARBA" id="ARBA00004240"/>
    </source>
</evidence>
<organism evidence="7 8">
    <name type="scientific">Canariomyces notabilis</name>
    <dbReference type="NCBI Taxonomy" id="2074819"/>
    <lineage>
        <taxon>Eukaryota</taxon>
        <taxon>Fungi</taxon>
        <taxon>Dikarya</taxon>
        <taxon>Ascomycota</taxon>
        <taxon>Pezizomycotina</taxon>
        <taxon>Sordariomycetes</taxon>
        <taxon>Sordariomycetidae</taxon>
        <taxon>Sordariales</taxon>
        <taxon>Chaetomiaceae</taxon>
        <taxon>Canariomyces</taxon>
    </lineage>
</organism>
<evidence type="ECO:0000313" key="7">
    <source>
        <dbReference type="EMBL" id="KAK4108787.1"/>
    </source>
</evidence>